<feature type="transmembrane region" description="Helical" evidence="5">
    <location>
        <begin position="342"/>
        <end position="360"/>
    </location>
</feature>
<dbReference type="RefSeq" id="WP_232177075.1">
    <property type="nucleotide sequence ID" value="NZ_JAJPWV010000002.1"/>
</dbReference>
<feature type="transmembrane region" description="Helical" evidence="5">
    <location>
        <begin position="184"/>
        <end position="202"/>
    </location>
</feature>
<evidence type="ECO:0000256" key="1">
    <source>
        <dbReference type="ARBA" id="ARBA00004141"/>
    </source>
</evidence>
<evidence type="ECO:0000256" key="3">
    <source>
        <dbReference type="ARBA" id="ARBA00022989"/>
    </source>
</evidence>
<evidence type="ECO:0000259" key="6">
    <source>
        <dbReference type="Pfam" id="PF00916"/>
    </source>
</evidence>
<feature type="transmembrane region" description="Helical" evidence="5">
    <location>
        <begin position="54"/>
        <end position="71"/>
    </location>
</feature>
<feature type="transmembrane region" description="Helical" evidence="5">
    <location>
        <begin position="209"/>
        <end position="229"/>
    </location>
</feature>
<name>A0ABS8U4C4_9SPHI</name>
<evidence type="ECO:0000313" key="7">
    <source>
        <dbReference type="EMBL" id="MCD8740687.1"/>
    </source>
</evidence>
<organism evidence="7 8">
    <name type="scientific">Mucilaginibacter roseus</name>
    <dbReference type="NCBI Taxonomy" id="1528868"/>
    <lineage>
        <taxon>Bacteria</taxon>
        <taxon>Pseudomonadati</taxon>
        <taxon>Bacteroidota</taxon>
        <taxon>Sphingobacteriia</taxon>
        <taxon>Sphingobacteriales</taxon>
        <taxon>Sphingobacteriaceae</taxon>
        <taxon>Mucilaginibacter</taxon>
    </lineage>
</organism>
<protein>
    <submittedName>
        <fullName evidence="7">SulP family inorganic anion transporter</fullName>
    </submittedName>
</protein>
<dbReference type="InterPro" id="IPR001902">
    <property type="entry name" value="SLC26A/SulP_fam"/>
</dbReference>
<evidence type="ECO:0000256" key="5">
    <source>
        <dbReference type="SAM" id="Phobius"/>
    </source>
</evidence>
<comment type="caution">
    <text evidence="7">The sequence shown here is derived from an EMBL/GenBank/DDBJ whole genome shotgun (WGS) entry which is preliminary data.</text>
</comment>
<keyword evidence="2 5" id="KW-0812">Transmembrane</keyword>
<feature type="transmembrane region" description="Helical" evidence="5">
    <location>
        <begin position="403"/>
        <end position="431"/>
    </location>
</feature>
<comment type="subcellular location">
    <subcellularLocation>
        <location evidence="1">Membrane</location>
        <topology evidence="1">Multi-pass membrane protein</topology>
    </subcellularLocation>
</comment>
<evidence type="ECO:0000256" key="2">
    <source>
        <dbReference type="ARBA" id="ARBA00022692"/>
    </source>
</evidence>
<gene>
    <name evidence="7" type="ORF">LT679_08765</name>
</gene>
<accession>A0ABS8U4C4</accession>
<sequence>MNQHDHTAGTAGFFDLHKYFLAKNLKRDLPASIVVFLVALPLCLGIALASGAPLFAGLLTGIIGGIVVGIASGSQLSVAGPAAGLTVIVLNAIATLGSYETFLLSIVIAGCMQIILGLIKAGTIGNYFPSTVIEGMLAAIGIILIMKQFPHAVGYDADYEGDESFSQADQHNTFSEIMLAVSKINYGAVIISVVSLLVLIYWPKFKKLAIVPAPLLVVILGIAFAAAFAETDFALLDKQFVNIPIVKSGDEFFKLFKSPNFSDLANKNVWIVAATIAIVASLESLLSLEAVDKIDPIKRISPTNRELVAQGLGNVVSGMLGGMPMTAVIVRSSANVNSGARTKVSAIVHGVFLLLSLLFIPRLINMIPLSCLAAILLMTGYKLTRVELFKHVWRKGLSQFIPFVVTIIAVVFTDLLKGVGIGMLVGIFYILRTNMRNPYFYRIIKNNDGKKTIHIRLAEEVSFLNKAAIQITLTSLPEGSDVLIDGSNSRYIDPDVLETIHNFKHNAFTKGIVVQLQDIKDRYDVPKLKELIYKP</sequence>
<dbReference type="PANTHER" id="PTHR11814">
    <property type="entry name" value="SULFATE TRANSPORTER"/>
    <property type="match status" value="1"/>
</dbReference>
<reference evidence="7 8" key="1">
    <citation type="submission" date="2021-12" db="EMBL/GenBank/DDBJ databases">
        <title>Mucilaginibacter roseus genome.</title>
        <authorList>
            <person name="Ferreira J.R."/>
            <person name="Newman J.D."/>
        </authorList>
    </citation>
    <scope>NUCLEOTIDE SEQUENCE [LARGE SCALE GENOMIC DNA]</scope>
    <source>
        <strain evidence="7 8">LMG 28454</strain>
    </source>
</reference>
<feature type="transmembrane region" description="Helical" evidence="5">
    <location>
        <begin position="29"/>
        <end position="48"/>
    </location>
</feature>
<feature type="transmembrane region" description="Helical" evidence="5">
    <location>
        <begin position="307"/>
        <end position="330"/>
    </location>
</feature>
<dbReference type="Proteomes" id="UP001199919">
    <property type="component" value="Unassembled WGS sequence"/>
</dbReference>
<feature type="transmembrane region" description="Helical" evidence="5">
    <location>
        <begin position="367"/>
        <end position="383"/>
    </location>
</feature>
<keyword evidence="3 5" id="KW-1133">Transmembrane helix</keyword>
<feature type="transmembrane region" description="Helical" evidence="5">
    <location>
        <begin position="269"/>
        <end position="286"/>
    </location>
</feature>
<feature type="transmembrane region" description="Helical" evidence="5">
    <location>
        <begin position="126"/>
        <end position="146"/>
    </location>
</feature>
<evidence type="ECO:0000256" key="4">
    <source>
        <dbReference type="ARBA" id="ARBA00023136"/>
    </source>
</evidence>
<proteinExistence type="predicted"/>
<dbReference type="Pfam" id="PF00916">
    <property type="entry name" value="Sulfate_transp"/>
    <property type="match status" value="1"/>
</dbReference>
<keyword evidence="4 5" id="KW-0472">Membrane</keyword>
<evidence type="ECO:0000313" key="8">
    <source>
        <dbReference type="Proteomes" id="UP001199919"/>
    </source>
</evidence>
<feature type="domain" description="SLC26A/SulP transporter" evidence="6">
    <location>
        <begin position="25"/>
        <end position="404"/>
    </location>
</feature>
<feature type="transmembrane region" description="Helical" evidence="5">
    <location>
        <begin position="102"/>
        <end position="119"/>
    </location>
</feature>
<dbReference type="EMBL" id="JAJPWV010000002">
    <property type="protein sequence ID" value="MCD8740687.1"/>
    <property type="molecule type" value="Genomic_DNA"/>
</dbReference>
<keyword evidence="8" id="KW-1185">Reference proteome</keyword>
<dbReference type="InterPro" id="IPR011547">
    <property type="entry name" value="SLC26A/SulP_dom"/>
</dbReference>
<feature type="transmembrane region" description="Helical" evidence="5">
    <location>
        <begin position="78"/>
        <end position="96"/>
    </location>
</feature>